<name>A0A9Q8LBS8_PASFU</name>
<dbReference type="RefSeq" id="XP_047758860.1">
    <property type="nucleotide sequence ID" value="XM_047902758.1"/>
</dbReference>
<feature type="compositionally biased region" description="Basic residues" evidence="1">
    <location>
        <begin position="19"/>
        <end position="33"/>
    </location>
</feature>
<dbReference type="EMBL" id="CP090164">
    <property type="protein sequence ID" value="UJO14494.1"/>
    <property type="molecule type" value="Genomic_DNA"/>
</dbReference>
<sequence>MNSTTFITVPAHHTMPQKQNRKRIRHRPMRSKRRDSTFPTQRAGLQSSSQTSLSSVNAMLPKWPSPPWNTFTGIPINTKHFFFSRPRFLRQESAASRDRRIFGGVEDDLESAKELCGPMLDVVLGLFNGVDFDDSLC</sequence>
<keyword evidence="3" id="KW-1185">Reference proteome</keyword>
<feature type="region of interest" description="Disordered" evidence="1">
    <location>
        <begin position="1"/>
        <end position="52"/>
    </location>
</feature>
<dbReference type="KEGG" id="ffu:CLAFUR5_03610"/>
<evidence type="ECO:0000256" key="1">
    <source>
        <dbReference type="SAM" id="MobiDB-lite"/>
    </source>
</evidence>
<dbReference type="AlphaFoldDB" id="A0A9Q8LBS8"/>
<dbReference type="GeneID" id="71983488"/>
<evidence type="ECO:0000313" key="3">
    <source>
        <dbReference type="Proteomes" id="UP000756132"/>
    </source>
</evidence>
<organism evidence="2 3">
    <name type="scientific">Passalora fulva</name>
    <name type="common">Tomato leaf mold</name>
    <name type="synonym">Cladosporium fulvum</name>
    <dbReference type="NCBI Taxonomy" id="5499"/>
    <lineage>
        <taxon>Eukaryota</taxon>
        <taxon>Fungi</taxon>
        <taxon>Dikarya</taxon>
        <taxon>Ascomycota</taxon>
        <taxon>Pezizomycotina</taxon>
        <taxon>Dothideomycetes</taxon>
        <taxon>Dothideomycetidae</taxon>
        <taxon>Mycosphaerellales</taxon>
        <taxon>Mycosphaerellaceae</taxon>
        <taxon>Fulvia</taxon>
    </lineage>
</organism>
<accession>A0A9Q8LBS8</accession>
<dbReference type="OrthoDB" id="4147798at2759"/>
<reference evidence="2" key="2">
    <citation type="journal article" date="2022" name="Microb. Genom.">
        <title>A chromosome-scale genome assembly of the tomato pathogen Cladosporium fulvum reveals a compartmentalized genome architecture and the presence of a dispensable chromosome.</title>
        <authorList>
            <person name="Zaccaron A.Z."/>
            <person name="Chen L.H."/>
            <person name="Samaras A."/>
            <person name="Stergiopoulos I."/>
        </authorList>
    </citation>
    <scope>NUCLEOTIDE SEQUENCE</scope>
    <source>
        <strain evidence="2">Race5_Kim</strain>
    </source>
</reference>
<reference evidence="2" key="1">
    <citation type="submission" date="2021-12" db="EMBL/GenBank/DDBJ databases">
        <authorList>
            <person name="Zaccaron A."/>
            <person name="Stergiopoulos I."/>
        </authorList>
    </citation>
    <scope>NUCLEOTIDE SEQUENCE</scope>
    <source>
        <strain evidence="2">Race5_Kim</strain>
    </source>
</reference>
<protein>
    <submittedName>
        <fullName evidence="2">Uncharacterized protein</fullName>
    </submittedName>
</protein>
<proteinExistence type="predicted"/>
<dbReference type="Proteomes" id="UP000756132">
    <property type="component" value="Chromosome 2"/>
</dbReference>
<gene>
    <name evidence="2" type="ORF">CLAFUR5_03610</name>
</gene>
<evidence type="ECO:0000313" key="2">
    <source>
        <dbReference type="EMBL" id="UJO14494.1"/>
    </source>
</evidence>